<evidence type="ECO:0000313" key="3">
    <source>
        <dbReference type="Proteomes" id="UP000076871"/>
    </source>
</evidence>
<proteinExistence type="predicted"/>
<feature type="region of interest" description="Disordered" evidence="1">
    <location>
        <begin position="1"/>
        <end position="23"/>
    </location>
</feature>
<feature type="compositionally biased region" description="Polar residues" evidence="1">
    <location>
        <begin position="82"/>
        <end position="107"/>
    </location>
</feature>
<evidence type="ECO:0000256" key="1">
    <source>
        <dbReference type="SAM" id="MobiDB-lite"/>
    </source>
</evidence>
<feature type="region of interest" description="Disordered" evidence="1">
    <location>
        <begin position="255"/>
        <end position="386"/>
    </location>
</feature>
<dbReference type="RefSeq" id="XP_040762299.1">
    <property type="nucleotide sequence ID" value="XM_040911651.1"/>
</dbReference>
<reference evidence="2 3" key="1">
    <citation type="journal article" date="2016" name="Mol. Biol. Evol.">
        <title>Comparative Genomics of Early-Diverging Mushroom-Forming Fungi Provides Insights into the Origins of Lignocellulose Decay Capabilities.</title>
        <authorList>
            <person name="Nagy L.G."/>
            <person name="Riley R."/>
            <person name="Tritt A."/>
            <person name="Adam C."/>
            <person name="Daum C."/>
            <person name="Floudas D."/>
            <person name="Sun H."/>
            <person name="Yadav J.S."/>
            <person name="Pangilinan J."/>
            <person name="Larsson K.H."/>
            <person name="Matsuura K."/>
            <person name="Barry K."/>
            <person name="Labutti K."/>
            <person name="Kuo R."/>
            <person name="Ohm R.A."/>
            <person name="Bhattacharya S.S."/>
            <person name="Shirouzu T."/>
            <person name="Yoshinaga Y."/>
            <person name="Martin F.M."/>
            <person name="Grigoriev I.V."/>
            <person name="Hibbett D.S."/>
        </authorList>
    </citation>
    <scope>NUCLEOTIDE SEQUENCE [LARGE SCALE GENOMIC DNA]</scope>
    <source>
        <strain evidence="2 3">93-53</strain>
    </source>
</reference>
<feature type="compositionally biased region" description="Low complexity" evidence="1">
    <location>
        <begin position="332"/>
        <end position="348"/>
    </location>
</feature>
<sequence length="386" mass="40980">MERNANQEPKDEESEHKESEDVDYLKLEPQQREEIISNTLTFLQNVCAQSSALPVSMQEDVWRMYYGTMCQMVHLQMGNWTSQASGSQRSPSVGPTNQPTDPANSEATARRSSAEDLSHNPETGNRKSTYELPPPIDGFIYSAESHTFESLAKDLISLATAAADPTNAQRADTVIIILRGIAFLSEAPRVFAPRDKLVECLLRLKATVHDIVRQLGDSLAAAASSPESVTGSYSEDRDVLQAAHKTLDALTKLFGENSTPASGGEAAGSVGPGARDRTATGSVNVSDPSSPSASLSSSASPRPLRSEDDTAASAANSPRNETTTASDQPVVSDFSSASSPSPSSEPRPAMLHHDTSRTAVETPQNGSVTPTVPPAPAFSPNASDNV</sequence>
<feature type="region of interest" description="Disordered" evidence="1">
    <location>
        <begin position="82"/>
        <end position="131"/>
    </location>
</feature>
<dbReference type="GeneID" id="63828679"/>
<protein>
    <submittedName>
        <fullName evidence="2">Uncharacterized protein</fullName>
    </submittedName>
</protein>
<feature type="compositionally biased region" description="Polar residues" evidence="1">
    <location>
        <begin position="313"/>
        <end position="329"/>
    </location>
</feature>
<dbReference type="AlphaFoldDB" id="A0A165DCF9"/>
<dbReference type="EMBL" id="KV427636">
    <property type="protein sequence ID" value="KZT04559.1"/>
    <property type="molecule type" value="Genomic_DNA"/>
</dbReference>
<accession>A0A165DCF9</accession>
<organism evidence="2 3">
    <name type="scientific">Laetiporus sulphureus 93-53</name>
    <dbReference type="NCBI Taxonomy" id="1314785"/>
    <lineage>
        <taxon>Eukaryota</taxon>
        <taxon>Fungi</taxon>
        <taxon>Dikarya</taxon>
        <taxon>Basidiomycota</taxon>
        <taxon>Agaricomycotina</taxon>
        <taxon>Agaricomycetes</taxon>
        <taxon>Polyporales</taxon>
        <taxon>Laetiporus</taxon>
    </lineage>
</organism>
<evidence type="ECO:0000313" key="2">
    <source>
        <dbReference type="EMBL" id="KZT04559.1"/>
    </source>
</evidence>
<feature type="compositionally biased region" description="Basic and acidic residues" evidence="1">
    <location>
        <begin position="108"/>
        <end position="129"/>
    </location>
</feature>
<dbReference type="Proteomes" id="UP000076871">
    <property type="component" value="Unassembled WGS sequence"/>
</dbReference>
<name>A0A165DCF9_9APHY</name>
<feature type="compositionally biased region" description="Low complexity" evidence="1">
    <location>
        <begin position="288"/>
        <end position="303"/>
    </location>
</feature>
<dbReference type="InParanoid" id="A0A165DCF9"/>
<keyword evidence="3" id="KW-1185">Reference proteome</keyword>
<gene>
    <name evidence="2" type="ORF">LAESUDRAFT_751174</name>
</gene>
<feature type="compositionally biased region" description="Polar residues" evidence="1">
    <location>
        <begin position="357"/>
        <end position="370"/>
    </location>
</feature>